<keyword evidence="2" id="KW-1185">Reference proteome</keyword>
<dbReference type="eggNOG" id="ENOG5031FW6">
    <property type="taxonomic scope" value="Bacteria"/>
</dbReference>
<dbReference type="KEGG" id="cvt:B843_05300"/>
<organism evidence="1 2">
    <name type="scientific">Corynebacterium vitaeruminis DSM 20294</name>
    <dbReference type="NCBI Taxonomy" id="1224164"/>
    <lineage>
        <taxon>Bacteria</taxon>
        <taxon>Bacillati</taxon>
        <taxon>Actinomycetota</taxon>
        <taxon>Actinomycetes</taxon>
        <taxon>Mycobacteriales</taxon>
        <taxon>Corynebacteriaceae</taxon>
        <taxon>Corynebacterium</taxon>
    </lineage>
</organism>
<dbReference type="PATRIC" id="fig|1224164.3.peg.1057"/>
<proteinExistence type="predicted"/>
<dbReference type="HOGENOM" id="CLU_190532_0_0_11"/>
<gene>
    <name evidence="1" type="ORF">B843_05300</name>
</gene>
<sequence>MTTFNDFLGKVSATFTGSTTTGLDVLETTSVPARVAEELLAWDFVPATPSEVTEAFVHVTGRAPREEDMFEVEQFLLSFDWLA</sequence>
<name>W5Y0Q1_9CORY</name>
<reference evidence="1 2" key="1">
    <citation type="submission" date="2013-02" db="EMBL/GenBank/DDBJ databases">
        <title>The complete genome sequence of Corynebacterium vitaeruminis DSM 20294.</title>
        <authorList>
            <person name="Ruckert C."/>
            <person name="Albersmeier A."/>
            <person name="Kalinowski J."/>
        </authorList>
    </citation>
    <scope>NUCLEOTIDE SEQUENCE [LARGE SCALE GENOMIC DNA]</scope>
    <source>
        <strain evidence="2">ATCC 10234</strain>
    </source>
</reference>
<accession>W5Y0Q1</accession>
<evidence type="ECO:0000313" key="2">
    <source>
        <dbReference type="Proteomes" id="UP000019222"/>
    </source>
</evidence>
<protein>
    <submittedName>
        <fullName evidence="1">Uncharacterized protein</fullName>
    </submittedName>
</protein>
<dbReference type="EMBL" id="CP004353">
    <property type="protein sequence ID" value="AHI22445.1"/>
    <property type="molecule type" value="Genomic_DNA"/>
</dbReference>
<dbReference type="RefSeq" id="WP_025252482.1">
    <property type="nucleotide sequence ID" value="NZ_CP004353.1"/>
</dbReference>
<evidence type="ECO:0000313" key="1">
    <source>
        <dbReference type="EMBL" id="AHI22445.1"/>
    </source>
</evidence>
<dbReference type="AlphaFoldDB" id="W5Y0Q1"/>
<dbReference type="Proteomes" id="UP000019222">
    <property type="component" value="Chromosome"/>
</dbReference>